<evidence type="ECO:0000313" key="2">
    <source>
        <dbReference type="Proteomes" id="UP000031030"/>
    </source>
</evidence>
<dbReference type="RefSeq" id="WP_039401152.1">
    <property type="nucleotide sequence ID" value="NZ_JTDK01000014.1"/>
</dbReference>
<dbReference type="InterPro" id="IPR001602">
    <property type="entry name" value="UPF0047_YjbQ-like"/>
</dbReference>
<dbReference type="Gene3D" id="2.60.120.460">
    <property type="entry name" value="YjbQ-like"/>
    <property type="match status" value="1"/>
</dbReference>
<comment type="caution">
    <text evidence="1">The sequence shown here is derived from an EMBL/GenBank/DDBJ whole genome shotgun (WGS) entry which is preliminary data.</text>
</comment>
<dbReference type="Proteomes" id="UP000031030">
    <property type="component" value="Unassembled WGS sequence"/>
</dbReference>
<dbReference type="EMBL" id="JTDK01000014">
    <property type="protein sequence ID" value="KHK96637.1"/>
    <property type="molecule type" value="Genomic_DNA"/>
</dbReference>
<evidence type="ECO:0000313" key="1">
    <source>
        <dbReference type="EMBL" id="KHK96637.1"/>
    </source>
</evidence>
<keyword evidence="2" id="KW-1185">Reference proteome</keyword>
<evidence type="ECO:0008006" key="3">
    <source>
        <dbReference type="Google" id="ProtNLM"/>
    </source>
</evidence>
<accession>A0A0B2A4W6</accession>
<sequence length="165" mass="18272">MVSHSRSITLETPARQEFFDVTADLQQFVRDSGITDGLVVAYSPHTSCCVLLQEESEDTTYYGTQLLLQDTLNVLAKIAPPTRHEGQYLHPGPIHIRNAAKLRDELPEWGLNTDGHILSSILGRSETIPLVGGELVLGEFGRVYFGDLDSVRPRTRTVSFHILGA</sequence>
<dbReference type="Pfam" id="PF01894">
    <property type="entry name" value="YjbQ"/>
    <property type="match status" value="1"/>
</dbReference>
<protein>
    <recommendedName>
        <fullName evidence="3">Secondary thiamine-phosphate synthase</fullName>
    </recommendedName>
</protein>
<gene>
    <name evidence="1" type="ORF">LK09_15090</name>
</gene>
<dbReference type="STRING" id="1348253.LK09_15090"/>
<dbReference type="AlphaFoldDB" id="A0A0B2A4W6"/>
<dbReference type="OrthoDB" id="9801725at2"/>
<dbReference type="InterPro" id="IPR035917">
    <property type="entry name" value="YjbQ-like_sf"/>
</dbReference>
<organism evidence="1 2">
    <name type="scientific">Microbacterium mangrovi</name>
    <dbReference type="NCBI Taxonomy" id="1348253"/>
    <lineage>
        <taxon>Bacteria</taxon>
        <taxon>Bacillati</taxon>
        <taxon>Actinomycetota</taxon>
        <taxon>Actinomycetes</taxon>
        <taxon>Micrococcales</taxon>
        <taxon>Microbacteriaceae</taxon>
        <taxon>Microbacterium</taxon>
    </lineage>
</organism>
<dbReference type="SUPFAM" id="SSF111038">
    <property type="entry name" value="YjbQ-like"/>
    <property type="match status" value="1"/>
</dbReference>
<proteinExistence type="predicted"/>
<reference evidence="1 2" key="1">
    <citation type="submission" date="2014-11" db="EMBL/GenBank/DDBJ databases">
        <title>Genome sequence of Microbacterium mangrovi MUSC 115(T).</title>
        <authorList>
            <person name="Lee L.-H."/>
        </authorList>
    </citation>
    <scope>NUCLEOTIDE SEQUENCE [LARGE SCALE GENOMIC DNA]</scope>
    <source>
        <strain evidence="1 2">MUSC 115</strain>
    </source>
</reference>
<name>A0A0B2A4W6_9MICO</name>